<dbReference type="EMBL" id="JACGXL010000005">
    <property type="protein sequence ID" value="MBA8889079.1"/>
    <property type="molecule type" value="Genomic_DNA"/>
</dbReference>
<feature type="transmembrane region" description="Helical" evidence="10">
    <location>
        <begin position="149"/>
        <end position="168"/>
    </location>
</feature>
<evidence type="ECO:0000256" key="6">
    <source>
        <dbReference type="ARBA" id="ARBA00022989"/>
    </source>
</evidence>
<keyword evidence="7 10" id="KW-0472">Membrane</keyword>
<evidence type="ECO:0000256" key="2">
    <source>
        <dbReference type="ARBA" id="ARBA00012374"/>
    </source>
</evidence>
<dbReference type="CDD" id="cd03392">
    <property type="entry name" value="PAP2_like_2"/>
    <property type="match status" value="1"/>
</dbReference>
<organism evidence="12 13">
    <name type="scientific">Dokdonella fugitiva</name>
    <dbReference type="NCBI Taxonomy" id="328517"/>
    <lineage>
        <taxon>Bacteria</taxon>
        <taxon>Pseudomonadati</taxon>
        <taxon>Pseudomonadota</taxon>
        <taxon>Gammaproteobacteria</taxon>
        <taxon>Lysobacterales</taxon>
        <taxon>Rhodanobacteraceae</taxon>
        <taxon>Dokdonella</taxon>
    </lineage>
</organism>
<keyword evidence="13" id="KW-1185">Reference proteome</keyword>
<evidence type="ECO:0000259" key="11">
    <source>
        <dbReference type="SMART" id="SM00014"/>
    </source>
</evidence>
<evidence type="ECO:0000256" key="1">
    <source>
        <dbReference type="ARBA" id="ARBA00004651"/>
    </source>
</evidence>
<evidence type="ECO:0000256" key="5">
    <source>
        <dbReference type="ARBA" id="ARBA00022801"/>
    </source>
</evidence>
<dbReference type="GO" id="GO:0050380">
    <property type="term" value="F:undecaprenyl-diphosphatase activity"/>
    <property type="evidence" value="ECO:0007669"/>
    <property type="project" value="UniProtKB-EC"/>
</dbReference>
<dbReference type="Gene3D" id="1.20.144.10">
    <property type="entry name" value="Phosphatidic acid phosphatase type 2/haloperoxidase"/>
    <property type="match status" value="1"/>
</dbReference>
<feature type="transmembrane region" description="Helical" evidence="10">
    <location>
        <begin position="108"/>
        <end position="129"/>
    </location>
</feature>
<evidence type="ECO:0000256" key="7">
    <source>
        <dbReference type="ARBA" id="ARBA00023136"/>
    </source>
</evidence>
<feature type="transmembrane region" description="Helical" evidence="10">
    <location>
        <begin position="201"/>
        <end position="220"/>
    </location>
</feature>
<dbReference type="SUPFAM" id="SSF48317">
    <property type="entry name" value="Acid phosphatase/Vanadium-dependent haloperoxidase"/>
    <property type="match status" value="1"/>
</dbReference>
<evidence type="ECO:0000256" key="9">
    <source>
        <dbReference type="ARBA" id="ARBA00047594"/>
    </source>
</evidence>
<comment type="subcellular location">
    <subcellularLocation>
        <location evidence="1">Cell membrane</location>
        <topology evidence="1">Multi-pass membrane protein</topology>
    </subcellularLocation>
</comment>
<gene>
    <name evidence="12" type="ORF">FHW12_003315</name>
</gene>
<dbReference type="PANTHER" id="PTHR14969:SF62">
    <property type="entry name" value="DECAPRENYLPHOSPHORYL-5-PHOSPHORIBOSE PHOSPHATASE RV3807C-RELATED"/>
    <property type="match status" value="1"/>
</dbReference>
<accession>A0A839F5K4</accession>
<dbReference type="GO" id="GO:0005886">
    <property type="term" value="C:plasma membrane"/>
    <property type="evidence" value="ECO:0007669"/>
    <property type="project" value="UniProtKB-SubCell"/>
</dbReference>
<evidence type="ECO:0000256" key="4">
    <source>
        <dbReference type="ARBA" id="ARBA00022692"/>
    </source>
</evidence>
<dbReference type="Proteomes" id="UP000550401">
    <property type="component" value="Unassembled WGS sequence"/>
</dbReference>
<comment type="caution">
    <text evidence="12">The sequence shown here is derived from an EMBL/GenBank/DDBJ whole genome shotgun (WGS) entry which is preliminary data.</text>
</comment>
<feature type="transmembrane region" description="Helical" evidence="10">
    <location>
        <begin position="74"/>
        <end position="96"/>
    </location>
</feature>
<evidence type="ECO:0000256" key="10">
    <source>
        <dbReference type="SAM" id="Phobius"/>
    </source>
</evidence>
<sequence length="237" mass="25600">MTEAGDTVRAEARFGVAFLRRHGLLLLLVFLGVLIPLAGFGMLAHELREGEGFFFDVPLLEAAHALARAGPDRFFVVVAALGYQWGVVPLDAALVVTLGWRRRMREGLFAGVAIIGSALLNLGAKPLFARDRPSLWESIAPEGNYSFPSGHAMGSMTLACVLVLLCWWTRLRWPVCGAAIVFVALVGASRVYLGVHYPSDILAGWAAAIAWTYAVYGMVFRAGTRPWGGTGVRRDGA</sequence>
<feature type="domain" description="Phosphatidic acid phosphatase type 2/haloperoxidase" evidence="11">
    <location>
        <begin position="107"/>
        <end position="216"/>
    </location>
</feature>
<proteinExistence type="predicted"/>
<protein>
    <recommendedName>
        <fullName evidence="2">undecaprenyl-diphosphate phosphatase</fullName>
        <ecNumber evidence="2">3.6.1.27</ecNumber>
    </recommendedName>
    <alternativeName>
        <fullName evidence="8">Undecaprenyl pyrophosphate phosphatase</fullName>
    </alternativeName>
</protein>
<dbReference type="SMART" id="SM00014">
    <property type="entry name" value="acidPPc"/>
    <property type="match status" value="1"/>
</dbReference>
<dbReference type="InterPro" id="IPR000326">
    <property type="entry name" value="PAP2/HPO"/>
</dbReference>
<dbReference type="InterPro" id="IPR036938">
    <property type="entry name" value="PAP2/HPO_sf"/>
</dbReference>
<dbReference type="AlphaFoldDB" id="A0A839F5K4"/>
<comment type="catalytic activity">
    <reaction evidence="9">
        <text>di-trans,octa-cis-undecaprenyl diphosphate + H2O = di-trans,octa-cis-undecaprenyl phosphate + phosphate + H(+)</text>
        <dbReference type="Rhea" id="RHEA:28094"/>
        <dbReference type="ChEBI" id="CHEBI:15377"/>
        <dbReference type="ChEBI" id="CHEBI:15378"/>
        <dbReference type="ChEBI" id="CHEBI:43474"/>
        <dbReference type="ChEBI" id="CHEBI:58405"/>
        <dbReference type="ChEBI" id="CHEBI:60392"/>
        <dbReference type="EC" id="3.6.1.27"/>
    </reaction>
</comment>
<evidence type="ECO:0000313" key="12">
    <source>
        <dbReference type="EMBL" id="MBA8889079.1"/>
    </source>
</evidence>
<keyword evidence="5 12" id="KW-0378">Hydrolase</keyword>
<keyword evidence="4 10" id="KW-0812">Transmembrane</keyword>
<keyword evidence="3" id="KW-1003">Cell membrane</keyword>
<evidence type="ECO:0000313" key="13">
    <source>
        <dbReference type="Proteomes" id="UP000550401"/>
    </source>
</evidence>
<feature type="transmembrane region" description="Helical" evidence="10">
    <location>
        <begin position="23"/>
        <end position="44"/>
    </location>
</feature>
<feature type="transmembrane region" description="Helical" evidence="10">
    <location>
        <begin position="175"/>
        <end position="195"/>
    </location>
</feature>
<evidence type="ECO:0000256" key="3">
    <source>
        <dbReference type="ARBA" id="ARBA00022475"/>
    </source>
</evidence>
<dbReference type="RefSeq" id="WP_182532116.1">
    <property type="nucleotide sequence ID" value="NZ_JACGXL010000005.1"/>
</dbReference>
<dbReference type="PANTHER" id="PTHR14969">
    <property type="entry name" value="SPHINGOSINE-1-PHOSPHATE PHOSPHOHYDROLASE"/>
    <property type="match status" value="1"/>
</dbReference>
<name>A0A839F5K4_9GAMM</name>
<reference evidence="12 13" key="1">
    <citation type="submission" date="2020-07" db="EMBL/GenBank/DDBJ databases">
        <title>Genomic Encyclopedia of Type Strains, Phase IV (KMG-V): Genome sequencing to study the core and pangenomes of soil and plant-associated prokaryotes.</title>
        <authorList>
            <person name="Whitman W."/>
        </authorList>
    </citation>
    <scope>NUCLEOTIDE SEQUENCE [LARGE SCALE GENOMIC DNA]</scope>
    <source>
        <strain evidence="12 13">RH2WT43</strain>
    </source>
</reference>
<evidence type="ECO:0000256" key="8">
    <source>
        <dbReference type="ARBA" id="ARBA00032707"/>
    </source>
</evidence>
<keyword evidence="6 10" id="KW-1133">Transmembrane helix</keyword>
<dbReference type="EC" id="3.6.1.27" evidence="2"/>
<dbReference type="Pfam" id="PF01569">
    <property type="entry name" value="PAP2"/>
    <property type="match status" value="1"/>
</dbReference>